<dbReference type="InterPro" id="IPR002139">
    <property type="entry name" value="Ribo/fructo_kinase"/>
</dbReference>
<evidence type="ECO:0000313" key="5">
    <source>
        <dbReference type="Proteomes" id="UP000230078"/>
    </source>
</evidence>
<dbReference type="Gene3D" id="3.40.1190.20">
    <property type="match status" value="1"/>
</dbReference>
<feature type="domain" description="Carbohydrate kinase PfkB" evidence="3">
    <location>
        <begin position="27"/>
        <end position="302"/>
    </location>
</feature>
<evidence type="ECO:0000313" key="4">
    <source>
        <dbReference type="EMBL" id="PIZ92276.1"/>
    </source>
</evidence>
<reference evidence="5" key="1">
    <citation type="submission" date="2017-09" db="EMBL/GenBank/DDBJ databases">
        <title>Depth-based differentiation of microbial function through sediment-hosted aquifers and enrichment of novel symbionts in the deep terrestrial subsurface.</title>
        <authorList>
            <person name="Probst A.J."/>
            <person name="Ladd B."/>
            <person name="Jarett J.K."/>
            <person name="Geller-Mcgrath D.E."/>
            <person name="Sieber C.M.K."/>
            <person name="Emerson J.B."/>
            <person name="Anantharaman K."/>
            <person name="Thomas B.C."/>
            <person name="Malmstrom R."/>
            <person name="Stieglmeier M."/>
            <person name="Klingl A."/>
            <person name="Woyke T."/>
            <person name="Ryan C.M."/>
            <person name="Banfield J.F."/>
        </authorList>
    </citation>
    <scope>NUCLEOTIDE SEQUENCE [LARGE SCALE GENOMIC DNA]</scope>
</reference>
<dbReference type="Pfam" id="PF00294">
    <property type="entry name" value="PfkB"/>
    <property type="match status" value="1"/>
</dbReference>
<organism evidence="4 5">
    <name type="scientific">Candidatus Magasanikbacteria bacterium CG_4_10_14_0_2_um_filter_41_31</name>
    <dbReference type="NCBI Taxonomy" id="1974639"/>
    <lineage>
        <taxon>Bacteria</taxon>
        <taxon>Candidatus Magasanikiibacteriota</taxon>
    </lineage>
</organism>
<dbReference type="EMBL" id="PFPI01000063">
    <property type="protein sequence ID" value="PIZ92276.1"/>
    <property type="molecule type" value="Genomic_DNA"/>
</dbReference>
<evidence type="ECO:0000256" key="2">
    <source>
        <dbReference type="ARBA" id="ARBA00022777"/>
    </source>
</evidence>
<dbReference type="InterPro" id="IPR029056">
    <property type="entry name" value="Ribokinase-like"/>
</dbReference>
<evidence type="ECO:0000259" key="3">
    <source>
        <dbReference type="Pfam" id="PF00294"/>
    </source>
</evidence>
<proteinExistence type="predicted"/>
<protein>
    <recommendedName>
        <fullName evidence="3">Carbohydrate kinase PfkB domain-containing protein</fullName>
    </recommendedName>
</protein>
<accession>A0A2M7V1Q6</accession>
<dbReference type="InterPro" id="IPR011611">
    <property type="entry name" value="PfkB_dom"/>
</dbReference>
<keyword evidence="1" id="KW-0808">Transferase</keyword>
<keyword evidence="2" id="KW-0418">Kinase</keyword>
<dbReference type="PANTHER" id="PTHR10584">
    <property type="entry name" value="SUGAR KINASE"/>
    <property type="match status" value="1"/>
</dbReference>
<dbReference type="PANTHER" id="PTHR10584:SF166">
    <property type="entry name" value="RIBOKINASE"/>
    <property type="match status" value="1"/>
</dbReference>
<name>A0A2M7V1Q6_9BACT</name>
<dbReference type="AlphaFoldDB" id="A0A2M7V1Q6"/>
<sequence>MLDLITIGDSLVDIFFIINEGNVGCTLDKNQKKLCFNYAEKMSIEQSTHSVGGNAANVAVGARKIELKTAIVTELGDDINGQVVLDALQKADVDLSLITIHKGKETRYSVVLNYASERTILSYHAERKYDLPSLPETTWIYYTSLGKNFEKLQKQLVTYLKKHPEVKLAMNPGSYQFAHGLETIQQLLPHVSVLMVNKEEAAKLANKTARSSIPSLLKMLHAVGPHIVVITDGMKGSYASDGTHQYMMPPYPIQATAKTGAGDAYTSGFLSAIVHGKNVSEAMMWGTANAGGVIQKFGAQEGLLSKKGILSLLETHSTLQPKEL</sequence>
<evidence type="ECO:0000256" key="1">
    <source>
        <dbReference type="ARBA" id="ARBA00022679"/>
    </source>
</evidence>
<dbReference type="GO" id="GO:0006796">
    <property type="term" value="P:phosphate-containing compound metabolic process"/>
    <property type="evidence" value="ECO:0007669"/>
    <property type="project" value="UniProtKB-ARBA"/>
</dbReference>
<comment type="caution">
    <text evidence="4">The sequence shown here is derived from an EMBL/GenBank/DDBJ whole genome shotgun (WGS) entry which is preliminary data.</text>
</comment>
<dbReference type="PRINTS" id="PR00990">
    <property type="entry name" value="RIBOKINASE"/>
</dbReference>
<dbReference type="Proteomes" id="UP000230078">
    <property type="component" value="Unassembled WGS sequence"/>
</dbReference>
<gene>
    <name evidence="4" type="ORF">COX83_04710</name>
</gene>
<dbReference type="GO" id="GO:0016301">
    <property type="term" value="F:kinase activity"/>
    <property type="evidence" value="ECO:0007669"/>
    <property type="project" value="UniProtKB-KW"/>
</dbReference>
<dbReference type="SUPFAM" id="SSF53613">
    <property type="entry name" value="Ribokinase-like"/>
    <property type="match status" value="1"/>
</dbReference>